<organism evidence="1 2">
    <name type="scientific">Alkaliphilus hydrothermalis</name>
    <dbReference type="NCBI Taxonomy" id="1482730"/>
    <lineage>
        <taxon>Bacteria</taxon>
        <taxon>Bacillati</taxon>
        <taxon>Bacillota</taxon>
        <taxon>Clostridia</taxon>
        <taxon>Peptostreptococcales</taxon>
        <taxon>Natronincolaceae</taxon>
        <taxon>Alkaliphilus</taxon>
    </lineage>
</organism>
<reference evidence="1 2" key="1">
    <citation type="submission" date="2021-01" db="EMBL/GenBank/DDBJ databases">
        <title>Genomic Encyclopedia of Type Strains, Phase IV (KMG-IV): sequencing the most valuable type-strain genomes for metagenomic binning, comparative biology and taxonomic classification.</title>
        <authorList>
            <person name="Goeker M."/>
        </authorList>
    </citation>
    <scope>NUCLEOTIDE SEQUENCE [LARGE SCALE GENOMIC DNA]</scope>
    <source>
        <strain evidence="1 2">DSM 25890</strain>
    </source>
</reference>
<sequence length="45" mass="5159">MKLIEGVKIKNLKYHCDVRGLLTEILRKDEELLNGLGGRSRNGFM</sequence>
<dbReference type="Proteomes" id="UP001314796">
    <property type="component" value="Unassembled WGS sequence"/>
</dbReference>
<comment type="caution">
    <text evidence="1">The sequence shown here is derived from an EMBL/GenBank/DDBJ whole genome shotgun (WGS) entry which is preliminary data.</text>
</comment>
<dbReference type="EMBL" id="JAFBEE010000002">
    <property type="protein sequence ID" value="MBM7613935.1"/>
    <property type="molecule type" value="Genomic_DNA"/>
</dbReference>
<evidence type="ECO:0000313" key="1">
    <source>
        <dbReference type="EMBL" id="MBM7613935.1"/>
    </source>
</evidence>
<gene>
    <name evidence="1" type="ORF">JOC73_000444</name>
</gene>
<proteinExistence type="predicted"/>
<dbReference type="RefSeq" id="WP_204400220.1">
    <property type="nucleotide sequence ID" value="NZ_JAFBEE010000002.1"/>
</dbReference>
<protein>
    <submittedName>
        <fullName evidence="1">dTDP-4-dehydrorhamnose 3,5-epimerase-like enzyme</fullName>
    </submittedName>
</protein>
<keyword evidence="2" id="KW-1185">Reference proteome</keyword>
<accession>A0ABS2NLW3</accession>
<evidence type="ECO:0000313" key="2">
    <source>
        <dbReference type="Proteomes" id="UP001314796"/>
    </source>
</evidence>
<name>A0ABS2NLW3_9FIRM</name>